<dbReference type="Pfam" id="PF00534">
    <property type="entry name" value="Glycos_transf_1"/>
    <property type="match status" value="1"/>
</dbReference>
<feature type="binding site" evidence="7">
    <location>
        <position position="86"/>
    </location>
    <ligand>
        <name>1D-myo-inositol 3-phosphate</name>
        <dbReference type="ChEBI" id="CHEBI:58401"/>
    </ligand>
</feature>
<protein>
    <recommendedName>
        <fullName evidence="7">D-inositol-3-phosphate glycosyltransferase</fullName>
        <ecNumber evidence="7">2.4.1.250</ecNumber>
    </recommendedName>
    <alternativeName>
        <fullName evidence="7">N-acetylglucosamine-inositol-phosphate N-acetylglucosaminyltransferase</fullName>
        <shortName evidence="7">GlcNAc-Ins-P N-acetylglucosaminyltransferase</shortName>
    </alternativeName>
</protein>
<keyword evidence="5 7" id="KW-0460">Magnesium</keyword>
<feature type="binding site" evidence="7">
    <location>
        <position position="31"/>
    </location>
    <ligand>
        <name>UDP-N-acetyl-alpha-D-glucosamine</name>
        <dbReference type="ChEBI" id="CHEBI:57705"/>
    </ligand>
</feature>
<feature type="binding site" evidence="7">
    <location>
        <position position="163"/>
    </location>
    <ligand>
        <name>1D-myo-inositol 3-phosphate</name>
        <dbReference type="ChEBI" id="CHEBI:58401"/>
    </ligand>
</feature>
<feature type="binding site" evidence="7">
    <location>
        <position position="316"/>
    </location>
    <ligand>
        <name>Mg(2+)</name>
        <dbReference type="ChEBI" id="CHEBI:18420"/>
    </ligand>
</feature>
<evidence type="ECO:0000256" key="1">
    <source>
        <dbReference type="ARBA" id="ARBA00008449"/>
    </source>
</evidence>
<dbReference type="RefSeq" id="WP_425443180.1">
    <property type="nucleotide sequence ID" value="NZ_FOET01000028.1"/>
</dbReference>
<dbReference type="NCBIfam" id="TIGR03449">
    <property type="entry name" value="mycothiol_MshA"/>
    <property type="match status" value="1"/>
</dbReference>
<accession>A0A1H9KRU5</accession>
<gene>
    <name evidence="7" type="primary">mshA</name>
    <name evidence="10" type="ORF">SAMN05216481_12822</name>
</gene>
<feature type="binding site" evidence="7">
    <location>
        <position position="238"/>
    </location>
    <ligand>
        <name>UDP-N-acetyl-alpha-D-glucosamine</name>
        <dbReference type="ChEBI" id="CHEBI:57705"/>
    </ligand>
</feature>
<dbReference type="SUPFAM" id="SSF53756">
    <property type="entry name" value="UDP-Glycosyltransferase/glycogen phosphorylase"/>
    <property type="match status" value="1"/>
</dbReference>
<dbReference type="GO" id="GO:0102710">
    <property type="term" value="F:D-inositol-3-phosphate glycosyltransferase activity"/>
    <property type="evidence" value="ECO:0007669"/>
    <property type="project" value="UniProtKB-EC"/>
</dbReference>
<feature type="binding site" evidence="7">
    <location>
        <position position="326"/>
    </location>
    <ligand>
        <name>UDP-N-acetyl-alpha-D-glucosamine</name>
        <dbReference type="ChEBI" id="CHEBI:57705"/>
    </ligand>
</feature>
<evidence type="ECO:0000259" key="9">
    <source>
        <dbReference type="Pfam" id="PF13579"/>
    </source>
</evidence>
<dbReference type="GO" id="GO:0000287">
    <property type="term" value="F:magnesium ion binding"/>
    <property type="evidence" value="ECO:0007669"/>
    <property type="project" value="UniProtKB-UniRule"/>
</dbReference>
<feature type="domain" description="Glycosyl transferase family 1" evidence="8">
    <location>
        <begin position="218"/>
        <end position="392"/>
    </location>
</feature>
<evidence type="ECO:0000259" key="8">
    <source>
        <dbReference type="Pfam" id="PF00534"/>
    </source>
</evidence>
<dbReference type="InterPro" id="IPR001296">
    <property type="entry name" value="Glyco_trans_1"/>
</dbReference>
<dbReference type="Pfam" id="PF13579">
    <property type="entry name" value="Glyco_trans_4_4"/>
    <property type="match status" value="1"/>
</dbReference>
<reference evidence="10 11" key="1">
    <citation type="submission" date="2016-10" db="EMBL/GenBank/DDBJ databases">
        <authorList>
            <person name="de Groot N.N."/>
        </authorList>
    </citation>
    <scope>NUCLEOTIDE SEQUENCE [LARGE SCALE GENOMIC DNA]</scope>
    <source>
        <strain evidence="10 11">CGMCC 4.3519</strain>
    </source>
</reference>
<feature type="binding site" evidence="7">
    <location>
        <position position="304"/>
    </location>
    <ligand>
        <name>UDP-N-acetyl-alpha-D-glucosamine</name>
        <dbReference type="ChEBI" id="CHEBI:57705"/>
    </ligand>
</feature>
<evidence type="ECO:0000256" key="2">
    <source>
        <dbReference type="ARBA" id="ARBA00022676"/>
    </source>
</evidence>
<feature type="binding site" evidence="7">
    <location>
        <position position="340"/>
    </location>
    <ligand>
        <name>Mg(2+)</name>
        <dbReference type="ChEBI" id="CHEBI:18420"/>
    </ligand>
</feature>
<feature type="binding site" evidence="7">
    <location>
        <begin position="23"/>
        <end position="24"/>
    </location>
    <ligand>
        <name>UDP-N-acetyl-alpha-D-glucosamine</name>
        <dbReference type="ChEBI" id="CHEBI:57705"/>
    </ligand>
</feature>
<dbReference type="STRING" id="403935.SAMN05216481_12822"/>
<feature type="binding site" evidence="7">
    <location>
        <position position="119"/>
    </location>
    <ligand>
        <name>1D-myo-inositol 3-phosphate</name>
        <dbReference type="ChEBI" id="CHEBI:58401"/>
    </ligand>
</feature>
<dbReference type="EC" id="2.4.1.250" evidence="7"/>
<proteinExistence type="inferred from homology"/>
<feature type="binding site" evidence="7">
    <location>
        <position position="314"/>
    </location>
    <ligand>
        <name>Mg(2+)</name>
        <dbReference type="ChEBI" id="CHEBI:18420"/>
    </ligand>
</feature>
<evidence type="ECO:0000256" key="6">
    <source>
        <dbReference type="ARBA" id="ARBA00048131"/>
    </source>
</evidence>
<dbReference type="GO" id="GO:0008375">
    <property type="term" value="F:acetylglucosaminyltransferase activity"/>
    <property type="evidence" value="ECO:0007669"/>
    <property type="project" value="UniProtKB-UniRule"/>
</dbReference>
<evidence type="ECO:0000256" key="7">
    <source>
        <dbReference type="HAMAP-Rule" id="MF_01695"/>
    </source>
</evidence>
<evidence type="ECO:0000313" key="10">
    <source>
        <dbReference type="EMBL" id="SER01894.1"/>
    </source>
</evidence>
<name>A0A1H9KRU5_9ACTN</name>
<feature type="binding site" evidence="7">
    <location>
        <position position="143"/>
    </location>
    <ligand>
        <name>1D-myo-inositol 3-phosphate</name>
        <dbReference type="ChEBI" id="CHEBI:58401"/>
    </ligand>
</feature>
<evidence type="ECO:0000256" key="3">
    <source>
        <dbReference type="ARBA" id="ARBA00022679"/>
    </source>
</evidence>
<comment type="similarity">
    <text evidence="1 7">Belongs to the glycosyltransferase group 1 family. MshA subfamily.</text>
</comment>
<dbReference type="InterPro" id="IPR050194">
    <property type="entry name" value="Glycosyltransferase_grp1"/>
</dbReference>
<dbReference type="EMBL" id="FOET01000028">
    <property type="protein sequence ID" value="SER01894.1"/>
    <property type="molecule type" value="Genomic_DNA"/>
</dbReference>
<evidence type="ECO:0000256" key="4">
    <source>
        <dbReference type="ARBA" id="ARBA00022723"/>
    </source>
</evidence>
<comment type="catalytic activity">
    <reaction evidence="6 7">
        <text>1D-myo-inositol 3-phosphate + UDP-N-acetyl-alpha-D-glucosamine = 1D-myo-inositol 2-acetamido-2-deoxy-alpha-D-glucopyranoside 3-phosphate + UDP + H(+)</text>
        <dbReference type="Rhea" id="RHEA:26188"/>
        <dbReference type="ChEBI" id="CHEBI:15378"/>
        <dbReference type="ChEBI" id="CHEBI:57705"/>
        <dbReference type="ChEBI" id="CHEBI:58223"/>
        <dbReference type="ChEBI" id="CHEBI:58401"/>
        <dbReference type="ChEBI" id="CHEBI:58892"/>
        <dbReference type="EC" id="2.4.1.250"/>
    </reaction>
</comment>
<dbReference type="Gene3D" id="3.40.50.2000">
    <property type="entry name" value="Glycogen Phosphorylase B"/>
    <property type="match status" value="2"/>
</dbReference>
<feature type="binding site" evidence="7">
    <location>
        <position position="243"/>
    </location>
    <ligand>
        <name>UDP-N-acetyl-alpha-D-glucosamine</name>
        <dbReference type="ChEBI" id="CHEBI:57705"/>
    </ligand>
</feature>
<dbReference type="HAMAP" id="MF_01695">
    <property type="entry name" value="MshA"/>
    <property type="match status" value="1"/>
</dbReference>
<dbReference type="Proteomes" id="UP000199055">
    <property type="component" value="Unassembled WGS sequence"/>
</dbReference>
<evidence type="ECO:0000256" key="5">
    <source>
        <dbReference type="ARBA" id="ARBA00022842"/>
    </source>
</evidence>
<organism evidence="10 11">
    <name type="scientific">Streptomyces radiopugnans</name>
    <dbReference type="NCBI Taxonomy" id="403935"/>
    <lineage>
        <taxon>Bacteria</taxon>
        <taxon>Bacillati</taxon>
        <taxon>Actinomycetota</taxon>
        <taxon>Actinomycetes</taxon>
        <taxon>Kitasatosporales</taxon>
        <taxon>Streptomycetaceae</taxon>
        <taxon>Streptomyces</taxon>
    </lineage>
</organism>
<evidence type="ECO:0000313" key="11">
    <source>
        <dbReference type="Proteomes" id="UP000199055"/>
    </source>
</evidence>
<feature type="binding site" evidence="7">
    <location>
        <position position="313"/>
    </location>
    <ligand>
        <name>Mg(2+)</name>
        <dbReference type="ChEBI" id="CHEBI:18420"/>
    </ligand>
</feature>
<comment type="function">
    <text evidence="7">Catalyzes the transfer of a N-acetyl-glucosamine moiety to 1D-myo-inositol 3-phosphate to produce 1D-myo-inositol 2-acetamido-2-deoxy-glucopyranoside 3-phosphate in the mycothiol biosynthesis pathway.</text>
</comment>
<keyword evidence="4 7" id="KW-0479">Metal-binding</keyword>
<feature type="domain" description="Glycosyltransferase subfamily 4-like N-terminal" evidence="9">
    <location>
        <begin position="30"/>
        <end position="205"/>
    </location>
</feature>
<dbReference type="InterPro" id="IPR017814">
    <property type="entry name" value="Mycothiol_biosynthesis_MshA"/>
</dbReference>
<dbReference type="InterPro" id="IPR028098">
    <property type="entry name" value="Glyco_trans_4-like_N"/>
</dbReference>
<keyword evidence="11" id="KW-1185">Reference proteome</keyword>
<dbReference type="GO" id="GO:0010125">
    <property type="term" value="P:mycothiol biosynthetic process"/>
    <property type="evidence" value="ECO:0007669"/>
    <property type="project" value="UniProtKB-UniRule"/>
</dbReference>
<feature type="binding site" evidence="7">
    <location>
        <position position="17"/>
    </location>
    <ligand>
        <name>1D-myo-inositol 3-phosphate</name>
        <dbReference type="ChEBI" id="CHEBI:58401"/>
    </ligand>
</feature>
<keyword evidence="3 7" id="KW-0808">Transferase</keyword>
<dbReference type="PANTHER" id="PTHR45947">
    <property type="entry name" value="SULFOQUINOVOSYL TRANSFERASE SQD2"/>
    <property type="match status" value="1"/>
</dbReference>
<dbReference type="PANTHER" id="PTHR45947:SF3">
    <property type="entry name" value="SULFOQUINOVOSYL TRANSFERASE SQD2"/>
    <property type="match status" value="1"/>
</dbReference>
<dbReference type="AlphaFoldDB" id="A0A1H9KRU5"/>
<sequence length="471" mass="50340">MSATTARPLRVAMLSVHTSPLHQPGTGDAGGMNVYIVQLSRSLARLGAEIDVFTRCRGEGLPPRVRMAPGTTVRHLHAGPCRAVAKGELPGTLEDFSRALLRTAAEDGGRPYDLVHSHYWLSGQVGRTVTRRWGVPLVHTMHTLGRVKNASLAEGDSPEPLERILGEHRIVDTAERLVANTADEAAALRRLYGAARERTDIVHPGVDLGTFHPGEGRRAARRRLGLPQDAFVPLFVGRIQPLKGPDVLVEAVAELVRLDPELGRRLVVPVIGGLSGSGLRAPERLGELCAASGVADVVRFEPAVRQETLAHWYRAADVLVMPSRSESFGLVALEAQACGTPVLAAEVGGLPTAVWDRVTGLLVRGHHPRDYARQLLTLARAPELAAAMGQAGVRYASGMAWDPAAARTLAVYERAVERARPGWAGAAARPCPGGNLSLEVPGPRRLKGENRIHDSTIDFTGSNIGANGIAE</sequence>
<comment type="subunit">
    <text evidence="7">Homodimer.</text>
</comment>
<feature type="binding site" evidence="7">
    <location>
        <begin position="28"/>
        <end position="33"/>
    </location>
    <ligand>
        <name>1D-myo-inositol 3-phosphate</name>
        <dbReference type="ChEBI" id="CHEBI:58401"/>
    </ligand>
</feature>
<feature type="binding site" evidence="7">
    <location>
        <position position="334"/>
    </location>
    <ligand>
        <name>UDP-N-acetyl-alpha-D-glucosamine</name>
        <dbReference type="ChEBI" id="CHEBI:57705"/>
    </ligand>
</feature>
<keyword evidence="2 7" id="KW-0328">Glycosyltransferase</keyword>